<gene>
    <name evidence="1" type="ORF">SAMN02745165_00145</name>
</gene>
<dbReference type="OrthoDB" id="197113at2"/>
<reference evidence="1 2" key="1">
    <citation type="submission" date="2016-11" db="EMBL/GenBank/DDBJ databases">
        <authorList>
            <person name="Jaros S."/>
            <person name="Januszkiewicz K."/>
            <person name="Wedrychowicz H."/>
        </authorList>
    </citation>
    <scope>NUCLEOTIDE SEQUENCE [LARGE SCALE GENOMIC DNA]</scope>
    <source>
        <strain evidence="1 2">DSM 5091</strain>
    </source>
</reference>
<dbReference type="CDD" id="cd00565">
    <property type="entry name" value="Ubl_ThiS"/>
    <property type="match status" value="1"/>
</dbReference>
<keyword evidence="2" id="KW-1185">Reference proteome</keyword>
<dbReference type="AlphaFoldDB" id="A0A1M6BFC1"/>
<evidence type="ECO:0000313" key="1">
    <source>
        <dbReference type="EMBL" id="SHI47153.1"/>
    </source>
</evidence>
<dbReference type="Pfam" id="PF02597">
    <property type="entry name" value="ThiS"/>
    <property type="match status" value="1"/>
</dbReference>
<protein>
    <submittedName>
        <fullName evidence="1">Sulfur carrier protein</fullName>
    </submittedName>
</protein>
<name>A0A1M6BFC1_MALRU</name>
<dbReference type="STRING" id="1122189.SAMN02745165_00145"/>
<dbReference type="EMBL" id="FQZT01000001">
    <property type="protein sequence ID" value="SHI47153.1"/>
    <property type="molecule type" value="Genomic_DNA"/>
</dbReference>
<dbReference type="Gene3D" id="3.10.20.30">
    <property type="match status" value="1"/>
</dbReference>
<dbReference type="RefSeq" id="WP_072904831.1">
    <property type="nucleotide sequence ID" value="NZ_FQZT01000001.1"/>
</dbReference>
<evidence type="ECO:0000313" key="2">
    <source>
        <dbReference type="Proteomes" id="UP000184171"/>
    </source>
</evidence>
<dbReference type="InterPro" id="IPR012675">
    <property type="entry name" value="Beta-grasp_dom_sf"/>
</dbReference>
<dbReference type="InterPro" id="IPR010035">
    <property type="entry name" value="Thi_S"/>
</dbReference>
<organism evidence="1 2">
    <name type="scientific">Malonomonas rubra DSM 5091</name>
    <dbReference type="NCBI Taxonomy" id="1122189"/>
    <lineage>
        <taxon>Bacteria</taxon>
        <taxon>Pseudomonadati</taxon>
        <taxon>Thermodesulfobacteriota</taxon>
        <taxon>Desulfuromonadia</taxon>
        <taxon>Desulfuromonadales</taxon>
        <taxon>Geopsychrobacteraceae</taxon>
        <taxon>Malonomonas</taxon>
    </lineage>
</organism>
<dbReference type="PANTHER" id="PTHR34472:SF1">
    <property type="entry name" value="SULFUR CARRIER PROTEIN THIS"/>
    <property type="match status" value="1"/>
</dbReference>
<accession>A0A1M6BFC1</accession>
<dbReference type="SUPFAM" id="SSF54285">
    <property type="entry name" value="MoaD/ThiS"/>
    <property type="match status" value="1"/>
</dbReference>
<dbReference type="NCBIfam" id="TIGR01683">
    <property type="entry name" value="thiS"/>
    <property type="match status" value="1"/>
</dbReference>
<proteinExistence type="predicted"/>
<dbReference type="InterPro" id="IPR003749">
    <property type="entry name" value="ThiS/MoaD-like"/>
</dbReference>
<sequence length="65" mass="7212">MQLKINGQNREFDHQLSISGLLQQLQLAPERVVIELNTKILTAEAHETLLNDGDTLEIIQFVGGG</sequence>
<dbReference type="InterPro" id="IPR016155">
    <property type="entry name" value="Mopterin_synth/thiamin_S_b"/>
</dbReference>
<dbReference type="PANTHER" id="PTHR34472">
    <property type="entry name" value="SULFUR CARRIER PROTEIN THIS"/>
    <property type="match status" value="1"/>
</dbReference>
<dbReference type="Proteomes" id="UP000184171">
    <property type="component" value="Unassembled WGS sequence"/>
</dbReference>